<keyword evidence="2" id="KW-0238">DNA-binding</keyword>
<sequence>MITTEHLLSIARWAHDLSPAERERAARGIVERSFAQGEYICHQGDRFDSWSGVVSGLVKVSTVSDTGKAVTFTGMPAGGWFGEGTLLKDEQRKYDLVAIRATRLALMNRATFLWLFDNSVAFNRFLVHQLNERLGQFIAVLGYDRMLDAQARLARGLAWMFNPVLYPSVGSYLDISQEELGLLSGLSRQMTNKCLRALEDEGLLKIEHSGVRIIDLRRLARYGE</sequence>
<accession>A0A840C3G9</accession>
<comment type="caution">
    <text evidence="6">The sequence shown here is derived from an EMBL/GenBank/DDBJ whole genome shotgun (WGS) entry which is preliminary data.</text>
</comment>
<dbReference type="EMBL" id="JACIEN010000008">
    <property type="protein sequence ID" value="MBB4019650.1"/>
    <property type="molecule type" value="Genomic_DNA"/>
</dbReference>
<dbReference type="InterPro" id="IPR018490">
    <property type="entry name" value="cNMP-bd_dom_sf"/>
</dbReference>
<dbReference type="Gene3D" id="1.10.10.10">
    <property type="entry name" value="Winged helix-like DNA-binding domain superfamily/Winged helix DNA-binding domain"/>
    <property type="match status" value="1"/>
</dbReference>
<dbReference type="InterPro" id="IPR014710">
    <property type="entry name" value="RmlC-like_jellyroll"/>
</dbReference>
<gene>
    <name evidence="6" type="ORF">GGR16_004705</name>
</gene>
<dbReference type="SMART" id="SM00419">
    <property type="entry name" value="HTH_CRP"/>
    <property type="match status" value="1"/>
</dbReference>
<dbReference type="Proteomes" id="UP000577362">
    <property type="component" value="Unassembled WGS sequence"/>
</dbReference>
<dbReference type="CDD" id="cd00038">
    <property type="entry name" value="CAP_ED"/>
    <property type="match status" value="1"/>
</dbReference>
<dbReference type="Pfam" id="PF00027">
    <property type="entry name" value="cNMP_binding"/>
    <property type="match status" value="1"/>
</dbReference>
<dbReference type="SUPFAM" id="SSF51206">
    <property type="entry name" value="cAMP-binding domain-like"/>
    <property type="match status" value="1"/>
</dbReference>
<reference evidence="6 7" key="1">
    <citation type="submission" date="2020-08" db="EMBL/GenBank/DDBJ databases">
        <title>Genomic Encyclopedia of Type Strains, Phase IV (KMG-IV): sequencing the most valuable type-strain genomes for metagenomic binning, comparative biology and taxonomic classification.</title>
        <authorList>
            <person name="Goeker M."/>
        </authorList>
    </citation>
    <scope>NUCLEOTIDE SEQUENCE [LARGE SCALE GENOMIC DNA]</scope>
    <source>
        <strain evidence="6 7">DSM 103737</strain>
    </source>
</reference>
<dbReference type="PANTHER" id="PTHR24567">
    <property type="entry name" value="CRP FAMILY TRANSCRIPTIONAL REGULATORY PROTEIN"/>
    <property type="match status" value="1"/>
</dbReference>
<evidence type="ECO:0000313" key="6">
    <source>
        <dbReference type="EMBL" id="MBB4019650.1"/>
    </source>
</evidence>
<dbReference type="Pfam" id="PF13545">
    <property type="entry name" value="HTH_Crp_2"/>
    <property type="match status" value="1"/>
</dbReference>
<dbReference type="GO" id="GO:0005829">
    <property type="term" value="C:cytosol"/>
    <property type="evidence" value="ECO:0007669"/>
    <property type="project" value="TreeGrafter"/>
</dbReference>
<evidence type="ECO:0000259" key="5">
    <source>
        <dbReference type="PROSITE" id="PS51063"/>
    </source>
</evidence>
<dbReference type="GO" id="GO:0003700">
    <property type="term" value="F:DNA-binding transcription factor activity"/>
    <property type="evidence" value="ECO:0007669"/>
    <property type="project" value="TreeGrafter"/>
</dbReference>
<dbReference type="InterPro" id="IPR050397">
    <property type="entry name" value="Env_Response_Regulators"/>
</dbReference>
<dbReference type="PANTHER" id="PTHR24567:SF68">
    <property type="entry name" value="DNA-BINDING TRANSCRIPTIONAL DUAL REGULATOR CRP"/>
    <property type="match status" value="1"/>
</dbReference>
<dbReference type="PROSITE" id="PS51063">
    <property type="entry name" value="HTH_CRP_2"/>
    <property type="match status" value="1"/>
</dbReference>
<keyword evidence="7" id="KW-1185">Reference proteome</keyword>
<dbReference type="RefSeq" id="WP_019404287.1">
    <property type="nucleotide sequence ID" value="NZ_JACIEN010000008.1"/>
</dbReference>
<dbReference type="SMART" id="SM00100">
    <property type="entry name" value="cNMP"/>
    <property type="match status" value="1"/>
</dbReference>
<feature type="domain" description="Cyclic nucleotide-binding" evidence="4">
    <location>
        <begin position="13"/>
        <end position="133"/>
    </location>
</feature>
<dbReference type="GO" id="GO:0003677">
    <property type="term" value="F:DNA binding"/>
    <property type="evidence" value="ECO:0007669"/>
    <property type="project" value="UniProtKB-KW"/>
</dbReference>
<dbReference type="InterPro" id="IPR000595">
    <property type="entry name" value="cNMP-bd_dom"/>
</dbReference>
<feature type="domain" description="HTH crp-type" evidence="5">
    <location>
        <begin position="147"/>
        <end position="217"/>
    </location>
</feature>
<proteinExistence type="predicted"/>
<protein>
    <submittedName>
        <fullName evidence="6">CRP-like cAMP-binding protein</fullName>
    </submittedName>
</protein>
<evidence type="ECO:0000259" key="4">
    <source>
        <dbReference type="PROSITE" id="PS50042"/>
    </source>
</evidence>
<dbReference type="InterPro" id="IPR036388">
    <property type="entry name" value="WH-like_DNA-bd_sf"/>
</dbReference>
<name>A0A840C3G9_9HYPH</name>
<keyword evidence="1" id="KW-0805">Transcription regulation</keyword>
<dbReference type="PROSITE" id="PS50042">
    <property type="entry name" value="CNMP_BINDING_3"/>
    <property type="match status" value="1"/>
</dbReference>
<dbReference type="AlphaFoldDB" id="A0A840C3G9"/>
<dbReference type="InterPro" id="IPR036390">
    <property type="entry name" value="WH_DNA-bd_sf"/>
</dbReference>
<keyword evidence="3" id="KW-0804">Transcription</keyword>
<evidence type="ECO:0000256" key="1">
    <source>
        <dbReference type="ARBA" id="ARBA00023015"/>
    </source>
</evidence>
<dbReference type="Gene3D" id="2.60.120.10">
    <property type="entry name" value="Jelly Rolls"/>
    <property type="match status" value="1"/>
</dbReference>
<dbReference type="SUPFAM" id="SSF46785">
    <property type="entry name" value="Winged helix' DNA-binding domain"/>
    <property type="match status" value="1"/>
</dbReference>
<evidence type="ECO:0000256" key="3">
    <source>
        <dbReference type="ARBA" id="ARBA00023163"/>
    </source>
</evidence>
<evidence type="ECO:0000256" key="2">
    <source>
        <dbReference type="ARBA" id="ARBA00023125"/>
    </source>
</evidence>
<dbReference type="InterPro" id="IPR012318">
    <property type="entry name" value="HTH_CRP"/>
</dbReference>
<organism evidence="6 7">
    <name type="scientific">Chelatococcus caeni</name>
    <dbReference type="NCBI Taxonomy" id="1348468"/>
    <lineage>
        <taxon>Bacteria</taxon>
        <taxon>Pseudomonadati</taxon>
        <taxon>Pseudomonadota</taxon>
        <taxon>Alphaproteobacteria</taxon>
        <taxon>Hyphomicrobiales</taxon>
        <taxon>Chelatococcaceae</taxon>
        <taxon>Chelatococcus</taxon>
    </lineage>
</organism>
<evidence type="ECO:0000313" key="7">
    <source>
        <dbReference type="Proteomes" id="UP000577362"/>
    </source>
</evidence>